<reference evidence="4" key="2">
    <citation type="submission" date="2018-03" db="EMBL/GenBank/DDBJ databases">
        <authorList>
            <person name="Derbyshire K."/>
            <person name="Gray T.A."/>
            <person name="Champion M."/>
        </authorList>
    </citation>
    <scope>NUCLEOTIDE SEQUENCE [LARGE SCALE GENOMIC DNA]</scope>
    <source>
        <strain evidence="4">MKD8</strain>
    </source>
</reference>
<feature type="compositionally biased region" description="Polar residues" evidence="1">
    <location>
        <begin position="107"/>
        <end position="121"/>
    </location>
</feature>
<organism evidence="3 4">
    <name type="scientific">Mycolicibacterium smegmatis (strain MKD8)</name>
    <name type="common">Mycobacterium smegmatis</name>
    <dbReference type="NCBI Taxonomy" id="1214915"/>
    <lineage>
        <taxon>Bacteria</taxon>
        <taxon>Bacillati</taxon>
        <taxon>Actinomycetota</taxon>
        <taxon>Actinomycetes</taxon>
        <taxon>Mycobacteriales</taxon>
        <taxon>Mycobacteriaceae</taxon>
        <taxon>Mycolicibacterium</taxon>
    </lineage>
</organism>
<feature type="signal peptide" evidence="2">
    <location>
        <begin position="1"/>
        <end position="29"/>
    </location>
</feature>
<accession>A0A2U9PLI6</accession>
<dbReference type="AlphaFoldDB" id="A0A2U9PLI6"/>
<dbReference type="GeneID" id="93456398"/>
<dbReference type="Proteomes" id="UP000011200">
    <property type="component" value="Chromosome"/>
</dbReference>
<evidence type="ECO:0000256" key="1">
    <source>
        <dbReference type="SAM" id="MobiDB-lite"/>
    </source>
</evidence>
<protein>
    <recommendedName>
        <fullName evidence="5">DUF320 domain-containing protein</fullName>
    </recommendedName>
</protein>
<feature type="chain" id="PRO_5015938579" description="DUF320 domain-containing protein" evidence="2">
    <location>
        <begin position="30"/>
        <end position="158"/>
    </location>
</feature>
<dbReference type="EMBL" id="CP027541">
    <property type="protein sequence ID" value="AWT52556.1"/>
    <property type="molecule type" value="Genomic_DNA"/>
</dbReference>
<reference evidence="3 4" key="1">
    <citation type="journal article" date="2013" name="Genome Announc.">
        <title>Draft genome sequence of MKD8, a conjugal recipient Mycobacterium smegmatis strain.</title>
        <authorList>
            <person name="Gray T.A."/>
            <person name="Palumbo M.J."/>
            <person name="Derbyshire K.M."/>
        </authorList>
    </citation>
    <scope>NUCLEOTIDE SEQUENCE [LARGE SCALE GENOMIC DNA]</scope>
    <source>
        <strain evidence="3 4">MKD8</strain>
    </source>
</reference>
<proteinExistence type="predicted"/>
<sequence>MKSTVKRMTVGAALGGALFLSAGMGIANAQPRDGQVDLALGTAGVLEDVPIGAASQVAAGVCDGDIGQITTLAETVDANGAQTNVCNNTIGAVEFRQNDGAPASAEEPQSNQQGTQESTEGSAEESTDGASAEGTGPSEDTDSSTAPTTTTTEEESGS</sequence>
<gene>
    <name evidence="3" type="ORF">D806_015720</name>
</gene>
<feature type="region of interest" description="Disordered" evidence="1">
    <location>
        <begin position="97"/>
        <end position="158"/>
    </location>
</feature>
<evidence type="ECO:0000313" key="3">
    <source>
        <dbReference type="EMBL" id="AWT52556.1"/>
    </source>
</evidence>
<evidence type="ECO:0000256" key="2">
    <source>
        <dbReference type="SAM" id="SignalP"/>
    </source>
</evidence>
<dbReference type="RefSeq" id="WP_003892946.1">
    <property type="nucleotide sequence ID" value="NZ_CP027541.1"/>
</dbReference>
<name>A0A2U9PLI6_MYCSE</name>
<evidence type="ECO:0000313" key="4">
    <source>
        <dbReference type="Proteomes" id="UP000011200"/>
    </source>
</evidence>
<evidence type="ECO:0008006" key="5">
    <source>
        <dbReference type="Google" id="ProtNLM"/>
    </source>
</evidence>
<keyword evidence="2" id="KW-0732">Signal</keyword>